<evidence type="ECO:0000256" key="1">
    <source>
        <dbReference type="SAM" id="MobiDB-lite"/>
    </source>
</evidence>
<sequence>MLKCHVDDKIMLLELIVDLMWTTWNWDWGSPFYPGSKTVYYLLYLLVKRSSVRTWLLIRYWFPPLKKRRKTLQERRTTKFSVRRHLCPAVRHTARLRLRSKKRWLFGRCRATSNFNMVATCSSYSFLGQSNIECDVITLLAAVYRLWFILWLTCISCVRAWWQRPSASYRVLQNGVVVEPSLLHTNSAIHAVPLQHHHMQGHFPMWLFIKTLSLPLQLGFSWCWSRRPFCARGNPTSLSLAVRDRVTAPAAAGVLSSLAIQDGGAAASPSPSLPSEGGGAPPAVDRAGSLSLAVGDSASAPPGVSPISSLASEGGAAAAPPAGRLLSSVPSEGGSSVAILSPPSLASEGGGGAPPAVVDAASLSLGVGHSVSAPPGASPISSLGSEGGAAAAPAAGRLLSSVPSEVGSLVAILSPPSLASEGGGASPIVEEHLCCGTVCCISLP</sequence>
<evidence type="ECO:0000313" key="3">
    <source>
        <dbReference type="EMBL" id="CAE0633912.1"/>
    </source>
</evidence>
<evidence type="ECO:0000313" key="4">
    <source>
        <dbReference type="EMBL" id="CAE0633913.1"/>
    </source>
</evidence>
<name>A0A6V1R3L0_HETAK</name>
<proteinExistence type="predicted"/>
<dbReference type="EMBL" id="HBIU01027420">
    <property type="protein sequence ID" value="CAE0633912.1"/>
    <property type="molecule type" value="Transcribed_RNA"/>
</dbReference>
<protein>
    <submittedName>
        <fullName evidence="4">Uncharacterized protein</fullName>
    </submittedName>
</protein>
<dbReference type="EMBL" id="HBIU01027409">
    <property type="protein sequence ID" value="CAE0633908.1"/>
    <property type="molecule type" value="Transcribed_RNA"/>
</dbReference>
<accession>A0A6V1R3L0</accession>
<gene>
    <name evidence="2" type="ORF">HAKA00212_LOCUS12622</name>
    <name evidence="3" type="ORF">HAKA00212_LOCUS12626</name>
    <name evidence="4" type="ORF">HAKA00212_LOCUS12627</name>
</gene>
<dbReference type="AlphaFoldDB" id="A0A6V1R3L0"/>
<evidence type="ECO:0000313" key="2">
    <source>
        <dbReference type="EMBL" id="CAE0633908.1"/>
    </source>
</evidence>
<organism evidence="4">
    <name type="scientific">Heterosigma akashiwo</name>
    <name type="common">Chromophytic alga</name>
    <name type="synonym">Heterosigma carterae</name>
    <dbReference type="NCBI Taxonomy" id="2829"/>
    <lineage>
        <taxon>Eukaryota</taxon>
        <taxon>Sar</taxon>
        <taxon>Stramenopiles</taxon>
        <taxon>Ochrophyta</taxon>
        <taxon>Raphidophyceae</taxon>
        <taxon>Chattonellales</taxon>
        <taxon>Chattonellaceae</taxon>
        <taxon>Heterosigma</taxon>
    </lineage>
</organism>
<feature type="region of interest" description="Disordered" evidence="1">
    <location>
        <begin position="265"/>
        <end position="287"/>
    </location>
</feature>
<feature type="compositionally biased region" description="Low complexity" evidence="1">
    <location>
        <begin position="265"/>
        <end position="275"/>
    </location>
</feature>
<reference evidence="4" key="1">
    <citation type="submission" date="2021-01" db="EMBL/GenBank/DDBJ databases">
        <authorList>
            <person name="Corre E."/>
            <person name="Pelletier E."/>
            <person name="Niang G."/>
            <person name="Scheremetjew M."/>
            <person name="Finn R."/>
            <person name="Kale V."/>
            <person name="Holt S."/>
            <person name="Cochrane G."/>
            <person name="Meng A."/>
            <person name="Brown T."/>
            <person name="Cohen L."/>
        </authorList>
    </citation>
    <scope>NUCLEOTIDE SEQUENCE</scope>
    <source>
        <strain evidence="4">CCMP3107</strain>
    </source>
</reference>
<dbReference type="EMBL" id="HBIU01027421">
    <property type="protein sequence ID" value="CAE0633913.1"/>
    <property type="molecule type" value="Transcribed_RNA"/>
</dbReference>